<evidence type="ECO:0000256" key="5">
    <source>
        <dbReference type="ARBA" id="ARBA00023210"/>
    </source>
</evidence>
<proteinExistence type="inferred from homology"/>
<evidence type="ECO:0000256" key="1">
    <source>
        <dbReference type="ARBA" id="ARBA00004431"/>
    </source>
</evidence>
<keyword evidence="3" id="KW-0132">Cell division</keyword>
<accession>A0A853AZ12</accession>
<keyword evidence="6" id="KW-0131">Cell cycle</keyword>
<gene>
    <name evidence="7" type="ORF">HNR02_001198</name>
</gene>
<keyword evidence="8" id="KW-1185">Reference proteome</keyword>
<evidence type="ECO:0000256" key="6">
    <source>
        <dbReference type="ARBA" id="ARBA00023306"/>
    </source>
</evidence>
<evidence type="ECO:0008006" key="9">
    <source>
        <dbReference type="Google" id="ProtNLM"/>
    </source>
</evidence>
<dbReference type="Pfam" id="PF04686">
    <property type="entry name" value="SsgA"/>
    <property type="match status" value="1"/>
</dbReference>
<evidence type="ECO:0000313" key="8">
    <source>
        <dbReference type="Proteomes" id="UP000549616"/>
    </source>
</evidence>
<comment type="subcellular location">
    <subcellularLocation>
        <location evidence="1">Cell septum</location>
    </subcellularLocation>
</comment>
<protein>
    <recommendedName>
        <fullName evidence="9">SsgA family sporulation/cell division regulator</fullName>
    </recommendedName>
</protein>
<evidence type="ECO:0000313" key="7">
    <source>
        <dbReference type="EMBL" id="NYI87875.1"/>
    </source>
</evidence>
<reference evidence="7 8" key="1">
    <citation type="submission" date="2020-07" db="EMBL/GenBank/DDBJ databases">
        <title>Sequencing the genomes of 1000 actinobacteria strains.</title>
        <authorList>
            <person name="Klenk H.-P."/>
        </authorList>
    </citation>
    <scope>NUCLEOTIDE SEQUENCE [LARGE SCALE GENOMIC DNA]</scope>
    <source>
        <strain evidence="7 8">DSM 104006</strain>
    </source>
</reference>
<dbReference type="RefSeq" id="WP_312860916.1">
    <property type="nucleotide sequence ID" value="NZ_JACCFK010000001.1"/>
</dbReference>
<dbReference type="GO" id="GO:0030428">
    <property type="term" value="C:cell septum"/>
    <property type="evidence" value="ECO:0007669"/>
    <property type="project" value="UniProtKB-SubCell"/>
</dbReference>
<dbReference type="InterPro" id="IPR038658">
    <property type="entry name" value="SsgB_sf"/>
</dbReference>
<dbReference type="AlphaFoldDB" id="A0A853AZ12"/>
<organism evidence="7 8">
    <name type="scientific">Amycolatopsis endophytica</name>
    <dbReference type="NCBI Taxonomy" id="860233"/>
    <lineage>
        <taxon>Bacteria</taxon>
        <taxon>Bacillati</taxon>
        <taxon>Actinomycetota</taxon>
        <taxon>Actinomycetes</taxon>
        <taxon>Pseudonocardiales</taxon>
        <taxon>Pseudonocardiaceae</taxon>
        <taxon>Amycolatopsis</taxon>
    </lineage>
</organism>
<dbReference type="GO" id="GO:0000917">
    <property type="term" value="P:division septum assembly"/>
    <property type="evidence" value="ECO:0007669"/>
    <property type="project" value="UniProtKB-KW"/>
</dbReference>
<dbReference type="Proteomes" id="UP000549616">
    <property type="component" value="Unassembled WGS sequence"/>
</dbReference>
<keyword evidence="5" id="KW-0717">Septation</keyword>
<evidence type="ECO:0000256" key="3">
    <source>
        <dbReference type="ARBA" id="ARBA00022618"/>
    </source>
</evidence>
<comment type="caution">
    <text evidence="7">The sequence shown here is derived from an EMBL/GenBank/DDBJ whole genome shotgun (WGS) entry which is preliminary data.</text>
</comment>
<dbReference type="InterPro" id="IPR006776">
    <property type="entry name" value="SsgB"/>
</dbReference>
<dbReference type="GO" id="GO:0030435">
    <property type="term" value="P:sporulation resulting in formation of a cellular spore"/>
    <property type="evidence" value="ECO:0007669"/>
    <property type="project" value="UniProtKB-KW"/>
</dbReference>
<name>A0A853AZ12_9PSEU</name>
<dbReference type="Gene3D" id="2.30.31.20">
    <property type="entry name" value="Sporulation-specific cell division protein SsgB"/>
    <property type="match status" value="1"/>
</dbReference>
<evidence type="ECO:0000256" key="2">
    <source>
        <dbReference type="ARBA" id="ARBA00009323"/>
    </source>
</evidence>
<comment type="similarity">
    <text evidence="2">Belongs to the SsgA family.</text>
</comment>
<sequence length="147" mass="16113">MTPHRVMVPVWAELLDTSGEVIELAPLKVVVRYRADDPYAVGLDFEVGSDVWVCWLLARDLLAAGLALTPRSENEVGDGDVVIRPDRDLPWRVWIELSSPSGTGCYAFKRDTLAEILATTEALVPRGSESGRIDWDHEIAVLGGEAA</sequence>
<keyword evidence="4" id="KW-0749">Sporulation</keyword>
<evidence type="ECO:0000256" key="4">
    <source>
        <dbReference type="ARBA" id="ARBA00022969"/>
    </source>
</evidence>
<dbReference type="EMBL" id="JACCFK010000001">
    <property type="protein sequence ID" value="NYI87875.1"/>
    <property type="molecule type" value="Genomic_DNA"/>
</dbReference>